<dbReference type="Gramene" id="evm.model.ctgX135.3">
    <property type="protein sequence ID" value="cds.evm.model.ctgX135.3"/>
    <property type="gene ID" value="evm.TU.ctgX135.3"/>
</dbReference>
<sequence length="58" mass="6441">SSVVPMPSSVLVAFDFLSSSFCLISSWSWMQVRVGVVESSFGFDSKLLVFELEDKFVS</sequence>
<organism evidence="1 2">
    <name type="scientific">Cannabis sativa</name>
    <name type="common">Hemp</name>
    <name type="synonym">Marijuana</name>
    <dbReference type="NCBI Taxonomy" id="3483"/>
    <lineage>
        <taxon>Eukaryota</taxon>
        <taxon>Viridiplantae</taxon>
        <taxon>Streptophyta</taxon>
        <taxon>Embryophyta</taxon>
        <taxon>Tracheophyta</taxon>
        <taxon>Spermatophyta</taxon>
        <taxon>Magnoliopsida</taxon>
        <taxon>eudicotyledons</taxon>
        <taxon>Gunneridae</taxon>
        <taxon>Pentapetalae</taxon>
        <taxon>rosids</taxon>
        <taxon>fabids</taxon>
        <taxon>Rosales</taxon>
        <taxon>Cannabaceae</taxon>
        <taxon>Cannabis</taxon>
    </lineage>
</organism>
<protein>
    <submittedName>
        <fullName evidence="1">Uncharacterized protein</fullName>
    </submittedName>
</protein>
<evidence type="ECO:0000313" key="1">
    <source>
        <dbReference type="EnsemblPlants" id="cds.evm.model.ctgX135.3"/>
    </source>
</evidence>
<dbReference type="EnsemblPlants" id="evm.model.ctgX135.3">
    <property type="protein sequence ID" value="cds.evm.model.ctgX135.3"/>
    <property type="gene ID" value="evm.TU.ctgX135.3"/>
</dbReference>
<accession>A0A803QRM2</accession>
<dbReference type="AlphaFoldDB" id="A0A803QRM2"/>
<keyword evidence="2" id="KW-1185">Reference proteome</keyword>
<proteinExistence type="predicted"/>
<evidence type="ECO:0000313" key="2">
    <source>
        <dbReference type="Proteomes" id="UP000596661"/>
    </source>
</evidence>
<name>A0A803QRM2_CANSA</name>
<dbReference type="Proteomes" id="UP000596661">
    <property type="component" value="Unassembled WGS sequence"/>
</dbReference>
<reference evidence="1" key="1">
    <citation type="submission" date="2021-03" db="UniProtKB">
        <authorList>
            <consortium name="EnsemblPlants"/>
        </authorList>
    </citation>
    <scope>IDENTIFICATION</scope>
</reference>